<dbReference type="InterPro" id="IPR011335">
    <property type="entry name" value="Restrct_endonuc-II-like"/>
</dbReference>
<dbReference type="AlphaFoldDB" id="A0A1F5UNN1"/>
<evidence type="ECO:0000313" key="3">
    <source>
        <dbReference type="EMBL" id="OGF52735.1"/>
    </source>
</evidence>
<evidence type="ECO:0000256" key="2">
    <source>
        <dbReference type="HAMAP-Rule" id="MF_00048"/>
    </source>
</evidence>
<dbReference type="SUPFAM" id="SSF52980">
    <property type="entry name" value="Restriction endonuclease-like"/>
    <property type="match status" value="1"/>
</dbReference>
<accession>A0A1F5UNN1</accession>
<dbReference type="PANTHER" id="PTHR34039">
    <property type="entry name" value="UPF0102 PROTEIN YRAN"/>
    <property type="match status" value="1"/>
</dbReference>
<dbReference type="STRING" id="1817864.A2Z21_08125"/>
<dbReference type="PANTHER" id="PTHR34039:SF1">
    <property type="entry name" value="UPF0102 PROTEIN YRAN"/>
    <property type="match status" value="1"/>
</dbReference>
<dbReference type="InterPro" id="IPR011856">
    <property type="entry name" value="tRNA_endonuc-like_dom_sf"/>
</dbReference>
<name>A0A1F5UNN1_FRAXR</name>
<dbReference type="NCBIfam" id="TIGR00252">
    <property type="entry name" value="YraN family protein"/>
    <property type="match status" value="1"/>
</dbReference>
<reference evidence="3 4" key="1">
    <citation type="journal article" date="2016" name="Nat. Commun.">
        <title>Thousands of microbial genomes shed light on interconnected biogeochemical processes in an aquifer system.</title>
        <authorList>
            <person name="Anantharaman K."/>
            <person name="Brown C.T."/>
            <person name="Hug L.A."/>
            <person name="Sharon I."/>
            <person name="Castelle C.J."/>
            <person name="Probst A.J."/>
            <person name="Thomas B.C."/>
            <person name="Singh A."/>
            <person name="Wilkins M.J."/>
            <person name="Karaoz U."/>
            <person name="Brodie E.L."/>
            <person name="Williams K.H."/>
            <person name="Hubbard S.S."/>
            <person name="Banfield J.F."/>
        </authorList>
    </citation>
    <scope>NUCLEOTIDE SEQUENCE [LARGE SCALE GENOMIC DNA]</scope>
    <source>
        <strain evidence="4">RBG_16_55_9</strain>
    </source>
</reference>
<comment type="caution">
    <text evidence="3">The sequence shown here is derived from an EMBL/GenBank/DDBJ whole genome shotgun (WGS) entry which is preliminary data.</text>
</comment>
<protein>
    <recommendedName>
        <fullName evidence="2">UPF0102 protein A2Z21_08125</fullName>
    </recommendedName>
</protein>
<dbReference type="EMBL" id="MFGX01000130">
    <property type="protein sequence ID" value="OGF52735.1"/>
    <property type="molecule type" value="Genomic_DNA"/>
</dbReference>
<dbReference type="Pfam" id="PF02021">
    <property type="entry name" value="UPF0102"/>
    <property type="match status" value="1"/>
</dbReference>
<proteinExistence type="inferred from homology"/>
<dbReference type="GO" id="GO:0003676">
    <property type="term" value="F:nucleic acid binding"/>
    <property type="evidence" value="ECO:0007669"/>
    <property type="project" value="InterPro"/>
</dbReference>
<evidence type="ECO:0000313" key="4">
    <source>
        <dbReference type="Proteomes" id="UP000179157"/>
    </source>
</evidence>
<organism evidence="3 4">
    <name type="scientific">Fraserbacteria sp. (strain RBG_16_55_9)</name>
    <dbReference type="NCBI Taxonomy" id="1817864"/>
    <lineage>
        <taxon>Bacteria</taxon>
        <taxon>Candidatus Fraseribacteriota</taxon>
    </lineage>
</organism>
<comment type="similarity">
    <text evidence="1 2">Belongs to the UPF0102 family.</text>
</comment>
<evidence type="ECO:0000256" key="1">
    <source>
        <dbReference type="ARBA" id="ARBA00006738"/>
    </source>
</evidence>
<dbReference type="InterPro" id="IPR003509">
    <property type="entry name" value="UPF0102_YraN-like"/>
</dbReference>
<dbReference type="Proteomes" id="UP000179157">
    <property type="component" value="Unassembled WGS sequence"/>
</dbReference>
<dbReference type="NCBIfam" id="NF009150">
    <property type="entry name" value="PRK12497.1-3"/>
    <property type="match status" value="1"/>
</dbReference>
<dbReference type="CDD" id="cd20736">
    <property type="entry name" value="PoNe_Nuclease"/>
    <property type="match status" value="1"/>
</dbReference>
<dbReference type="HAMAP" id="MF_00048">
    <property type="entry name" value="UPF0102"/>
    <property type="match status" value="1"/>
</dbReference>
<dbReference type="Gene3D" id="3.40.1350.10">
    <property type="match status" value="1"/>
</dbReference>
<gene>
    <name evidence="3" type="ORF">A2Z21_08125</name>
</gene>
<sequence length="116" mass="13129">MGKSLERGKRGEKQAADFLRGHGYQIIEENYRWRGGEIDLIARDGDFLVFVEVKARSSEAFGLPEEFVNAAKQHKLIRTAQRYLLQHPTELNVRFDVVALSGGTARLHQNAFSLEG</sequence>